<dbReference type="GO" id="GO:0005524">
    <property type="term" value="F:ATP binding"/>
    <property type="evidence" value="ECO:0007669"/>
    <property type="project" value="UniProtKB-KW"/>
</dbReference>
<evidence type="ECO:0000259" key="11">
    <source>
        <dbReference type="Pfam" id="PF25019"/>
    </source>
</evidence>
<keyword evidence="4" id="KW-0547">Nucleotide-binding</keyword>
<evidence type="ECO:0000256" key="7">
    <source>
        <dbReference type="SAM" id="MobiDB-lite"/>
    </source>
</evidence>
<keyword evidence="13" id="KW-1185">Reference proteome</keyword>
<dbReference type="InterPro" id="IPR042197">
    <property type="entry name" value="Apaf_helical"/>
</dbReference>
<dbReference type="EnsemblPlants" id="OGLUM06G22380.5">
    <property type="protein sequence ID" value="OGLUM06G22380.5"/>
    <property type="gene ID" value="OGLUM06G22380"/>
</dbReference>
<protein>
    <recommendedName>
        <fullName evidence="14">NB-ARC domain-containing protein</fullName>
    </recommendedName>
</protein>
<evidence type="ECO:0000256" key="1">
    <source>
        <dbReference type="ARBA" id="ARBA00008894"/>
    </source>
</evidence>
<evidence type="ECO:0000256" key="5">
    <source>
        <dbReference type="ARBA" id="ARBA00022821"/>
    </source>
</evidence>
<name>A0A0E0ABZ1_9ORYZ</name>
<dbReference type="Gramene" id="OGLUM06G22380.5">
    <property type="protein sequence ID" value="OGLUM06G22380.5"/>
    <property type="gene ID" value="OGLUM06G22380"/>
</dbReference>
<reference evidence="12" key="1">
    <citation type="submission" date="2015-04" db="UniProtKB">
        <authorList>
            <consortium name="EnsemblPlants"/>
        </authorList>
    </citation>
    <scope>IDENTIFICATION</scope>
</reference>
<keyword evidence="3" id="KW-0677">Repeat</keyword>
<dbReference type="SUPFAM" id="SSF52540">
    <property type="entry name" value="P-loop containing nucleoside triphosphate hydrolases"/>
    <property type="match status" value="1"/>
</dbReference>
<keyword evidence="2" id="KW-0433">Leucine-rich repeat</keyword>
<dbReference type="Pfam" id="PF00931">
    <property type="entry name" value="NB-ARC"/>
    <property type="match status" value="1"/>
</dbReference>
<accession>A0A0E0ABZ1</accession>
<dbReference type="Gene3D" id="1.20.5.4130">
    <property type="match status" value="1"/>
</dbReference>
<organism evidence="12">
    <name type="scientific">Oryza glumipatula</name>
    <dbReference type="NCBI Taxonomy" id="40148"/>
    <lineage>
        <taxon>Eukaryota</taxon>
        <taxon>Viridiplantae</taxon>
        <taxon>Streptophyta</taxon>
        <taxon>Embryophyta</taxon>
        <taxon>Tracheophyta</taxon>
        <taxon>Spermatophyta</taxon>
        <taxon>Magnoliopsida</taxon>
        <taxon>Liliopsida</taxon>
        <taxon>Poales</taxon>
        <taxon>Poaceae</taxon>
        <taxon>BOP clade</taxon>
        <taxon>Oryzoideae</taxon>
        <taxon>Oryzeae</taxon>
        <taxon>Oryzinae</taxon>
        <taxon>Oryza</taxon>
    </lineage>
</organism>
<evidence type="ECO:0008006" key="14">
    <source>
        <dbReference type="Google" id="ProtNLM"/>
    </source>
</evidence>
<dbReference type="InterPro" id="IPR032675">
    <property type="entry name" value="LRR_dom_sf"/>
</dbReference>
<reference evidence="12" key="2">
    <citation type="submission" date="2018-05" db="EMBL/GenBank/DDBJ databases">
        <title>OgluRS3 (Oryza glumaepatula Reference Sequence Version 3).</title>
        <authorList>
            <person name="Zhang J."/>
            <person name="Kudrna D."/>
            <person name="Lee S."/>
            <person name="Talag J."/>
            <person name="Welchert J."/>
            <person name="Wing R.A."/>
        </authorList>
    </citation>
    <scope>NUCLEOTIDE SEQUENCE [LARGE SCALE GENOMIC DNA]</scope>
</reference>
<keyword evidence="5" id="KW-0611">Plant defense</keyword>
<feature type="compositionally biased region" description="Basic and acidic residues" evidence="7">
    <location>
        <begin position="1239"/>
        <end position="1252"/>
    </location>
</feature>
<dbReference type="GO" id="GO:0043531">
    <property type="term" value="F:ADP binding"/>
    <property type="evidence" value="ECO:0007669"/>
    <property type="project" value="InterPro"/>
</dbReference>
<dbReference type="InterPro" id="IPR002182">
    <property type="entry name" value="NB-ARC"/>
</dbReference>
<evidence type="ECO:0000259" key="8">
    <source>
        <dbReference type="Pfam" id="PF00931"/>
    </source>
</evidence>
<evidence type="ECO:0000256" key="4">
    <source>
        <dbReference type="ARBA" id="ARBA00022741"/>
    </source>
</evidence>
<proteinExistence type="inferred from homology"/>
<dbReference type="Pfam" id="PF18052">
    <property type="entry name" value="Rx_N"/>
    <property type="match status" value="1"/>
</dbReference>
<dbReference type="GO" id="GO:0051707">
    <property type="term" value="P:response to other organism"/>
    <property type="evidence" value="ECO:0007669"/>
    <property type="project" value="UniProtKB-ARBA"/>
</dbReference>
<dbReference type="InterPro" id="IPR036388">
    <property type="entry name" value="WH-like_DNA-bd_sf"/>
</dbReference>
<dbReference type="Gene3D" id="1.10.8.430">
    <property type="entry name" value="Helical domain of apoptotic protease-activating factors"/>
    <property type="match status" value="1"/>
</dbReference>
<dbReference type="PRINTS" id="PR00364">
    <property type="entry name" value="DISEASERSIST"/>
</dbReference>
<dbReference type="InterPro" id="IPR058922">
    <property type="entry name" value="WHD_DRP"/>
</dbReference>
<feature type="domain" description="R13L1/DRL21-like LRR repeat region" evidence="11">
    <location>
        <begin position="706"/>
        <end position="831"/>
    </location>
</feature>
<dbReference type="Pfam" id="PF23559">
    <property type="entry name" value="WHD_DRP"/>
    <property type="match status" value="1"/>
</dbReference>
<comment type="similarity">
    <text evidence="1">Belongs to the disease resistance NB-LRR family.</text>
</comment>
<evidence type="ECO:0000259" key="9">
    <source>
        <dbReference type="Pfam" id="PF18052"/>
    </source>
</evidence>
<dbReference type="Pfam" id="PF25019">
    <property type="entry name" value="LRR_R13L1-DRL21"/>
    <property type="match status" value="1"/>
</dbReference>
<dbReference type="Gene3D" id="3.80.10.10">
    <property type="entry name" value="Ribonuclease Inhibitor"/>
    <property type="match status" value="2"/>
</dbReference>
<evidence type="ECO:0000259" key="10">
    <source>
        <dbReference type="Pfam" id="PF23559"/>
    </source>
</evidence>
<feature type="domain" description="Disease resistance N-terminal" evidence="9">
    <location>
        <begin position="17"/>
        <end position="105"/>
    </location>
</feature>
<dbReference type="PANTHER" id="PTHR36766">
    <property type="entry name" value="PLANT BROAD-SPECTRUM MILDEW RESISTANCE PROTEIN RPW8"/>
    <property type="match status" value="1"/>
</dbReference>
<dbReference type="PANTHER" id="PTHR36766:SF40">
    <property type="entry name" value="DISEASE RESISTANCE PROTEIN RGA3"/>
    <property type="match status" value="1"/>
</dbReference>
<dbReference type="eggNOG" id="KOG4658">
    <property type="taxonomic scope" value="Eukaryota"/>
</dbReference>
<dbReference type="InterPro" id="IPR041118">
    <property type="entry name" value="Rx_N"/>
</dbReference>
<evidence type="ECO:0000256" key="2">
    <source>
        <dbReference type="ARBA" id="ARBA00022614"/>
    </source>
</evidence>
<dbReference type="SUPFAM" id="SSF52058">
    <property type="entry name" value="L domain-like"/>
    <property type="match status" value="2"/>
</dbReference>
<dbReference type="Gene3D" id="1.10.10.10">
    <property type="entry name" value="Winged helix-like DNA-binding domain superfamily/Winged helix DNA-binding domain"/>
    <property type="match status" value="1"/>
</dbReference>
<dbReference type="GO" id="GO:0006952">
    <property type="term" value="P:defense response"/>
    <property type="evidence" value="ECO:0007669"/>
    <property type="project" value="UniProtKB-KW"/>
</dbReference>
<dbReference type="Gene3D" id="3.40.50.300">
    <property type="entry name" value="P-loop containing nucleotide triphosphate hydrolases"/>
    <property type="match status" value="1"/>
</dbReference>
<evidence type="ECO:0000256" key="6">
    <source>
        <dbReference type="ARBA" id="ARBA00022840"/>
    </source>
</evidence>
<evidence type="ECO:0000256" key="3">
    <source>
        <dbReference type="ARBA" id="ARBA00022737"/>
    </source>
</evidence>
<dbReference type="InterPro" id="IPR056789">
    <property type="entry name" value="LRR_R13L1-DRL21"/>
</dbReference>
<dbReference type="Proteomes" id="UP000026961">
    <property type="component" value="Chromosome 6"/>
</dbReference>
<keyword evidence="6" id="KW-0067">ATP-binding</keyword>
<feature type="domain" description="Disease resistance protein winged helix" evidence="10">
    <location>
        <begin position="452"/>
        <end position="522"/>
    </location>
</feature>
<evidence type="ECO:0000313" key="12">
    <source>
        <dbReference type="EnsemblPlants" id="OGLUM06G22380.5"/>
    </source>
</evidence>
<feature type="domain" description="NB-ARC" evidence="8">
    <location>
        <begin position="210"/>
        <end position="372"/>
    </location>
</feature>
<dbReference type="InterPro" id="IPR027417">
    <property type="entry name" value="P-loop_NTPase"/>
</dbReference>
<feature type="region of interest" description="Disordered" evidence="7">
    <location>
        <begin position="1239"/>
        <end position="1308"/>
    </location>
</feature>
<sequence length="1308" mass="149064">MATIPLATGVGWVVSPVIKLMFEKVQSYISTQYRWQSNLDDGLKKLETILTEILLVVGTAERRRTLDFNQQALLHQLKDAVYDAEDILDEFDYMLLKENAEKRNLRSLGSSSISIAKRLVGHDKFRSKLRKMLKSLSRVKECADMLVRVIGPENCSSHVLPEPLQWRITSSFSLGEFVVGRQKERDELVNQLLEQVGIPKSRSEGARPTSSEVITIVGTGGIGKTTLAQLIYNDKRIEDNYDLRAWICVSHVFDKVRITKEILTSIDKTIDLTNFNFSMLQEELKNKVKMKKFLLVLDDVWYDEKVGGSINADRWRELFAPLWHGVKGVKILVTTRMDIVANTLGCTTPFPLSGLESEDSWELFRRCAFNTRDPKEHQEIKSIGEHIVQKLNGSALAIKAVAGHLSSNFNNQEWNRVLKKGLSNEKDIMTILRLSYECLPEHLQQCFSFCGLFPKGYYFEPDILVNMWIAHEFIQDHRHTYGSLKSTGRSYFDELLSRSFFQALQYGGTVHYVMHDLMNDLAVHTSNGECYRLDVDEPEEIPPAVRHLSILAERIDLLCACRLQRLRTLIIWNKDRCFCPRVCVEANFFKEFKSLRLLDLTGCCLRHSPDLNHMIHLRCLILPYTNHPLPESLCSLYHLQMLSVHPHSCFMDTGPVIFPKNLDNLSCIFHIDVHRDLFVDLASVGNMPYLWAAGKFCVGNTKMQGLEVLKDMNELQGFLTITSLENVKNKDEATNAQLVNKSQISRLKLQWGSCNADSKSDEQNVLNSLIPHPGLEELTVDGYPGCSSPSWLESEWLSRLRHISIHNCTCWKFLPPLGQIPSLKKLHIDRMDALECIDTSFYGIAGFPSLETLELTQLPELVYWSSVDYAFPVLRDVFISCPKLKELPLVFPPPVEMKVLSSNIVCTQHTDHRLDTCIIQKVSLTSLVGIFHLWHLDSEEIADTSFDRANMLNNGLRDSSPNLPSLEGPFIGWCSDFHHAFVRLNEMEIVDCPNVTSLVDFGCFPALQNLIIRDCPKLKELPDNGNLTTLTKVLIESCYGLVSLRSLRNLSFLSKLEIKHCLKLVALPEMVNFFSLRVMIIQDCPELVCLPEDGLPMTLNFLYLSGCHPLLEEQFEWQHGVEWEKYAVLPSCFYAGKSMEDTEDIAEEVLRENDMIEWSIQTSLLHPTDSAASSSSFLQLPAAKYNAQLHDMDDFCSLRFLKIDQCRQLRSLPWSGLLVSLETFILFGCHQALEEQFQRKEGPDWDKKRGRDPGAQWHSSQSNRIVRIPGRRSGCGQSFRRAGRKAHTSPGEAGKPRGLSRSAVQQRR</sequence>
<dbReference type="STRING" id="40148.A0A0E0ABZ1"/>
<evidence type="ECO:0000313" key="13">
    <source>
        <dbReference type="Proteomes" id="UP000026961"/>
    </source>
</evidence>